<evidence type="ECO:0000256" key="4">
    <source>
        <dbReference type="ARBA" id="ARBA00022692"/>
    </source>
</evidence>
<dbReference type="KEGG" id="lrug:AB8B22_05910"/>
<dbReference type="Pfam" id="PF02417">
    <property type="entry name" value="Chromate_transp"/>
    <property type="match status" value="1"/>
</dbReference>
<dbReference type="InterPro" id="IPR052518">
    <property type="entry name" value="CHR_Transporter"/>
</dbReference>
<reference evidence="8" key="1">
    <citation type="submission" date="2024-07" db="EMBL/GenBank/DDBJ databases">
        <authorList>
            <person name="Li X.-J."/>
            <person name="Wang X."/>
        </authorList>
    </citation>
    <scope>NUCLEOTIDE SEQUENCE</scope>
    <source>
        <strain evidence="8">HSP-334</strain>
    </source>
</reference>
<gene>
    <name evidence="8" type="ORF">AB8B22_05910</name>
</gene>
<keyword evidence="5 7" id="KW-1133">Transmembrane helix</keyword>
<protein>
    <submittedName>
        <fullName evidence="8">Chromate transporter</fullName>
    </submittedName>
</protein>
<dbReference type="RefSeq" id="WP_369710427.1">
    <property type="nucleotide sequence ID" value="NZ_CP165644.1"/>
</dbReference>
<dbReference type="InterPro" id="IPR003370">
    <property type="entry name" value="Chromate_transpt"/>
</dbReference>
<evidence type="ECO:0000256" key="2">
    <source>
        <dbReference type="ARBA" id="ARBA00005262"/>
    </source>
</evidence>
<evidence type="ECO:0000256" key="3">
    <source>
        <dbReference type="ARBA" id="ARBA00022475"/>
    </source>
</evidence>
<comment type="subcellular location">
    <subcellularLocation>
        <location evidence="1">Cell membrane</location>
        <topology evidence="1">Multi-pass membrane protein</topology>
    </subcellularLocation>
</comment>
<dbReference type="EMBL" id="CP165644">
    <property type="protein sequence ID" value="XDU65964.1"/>
    <property type="molecule type" value="Genomic_DNA"/>
</dbReference>
<sequence length="198" mass="21632">MGTLFKLFFSFAKMGLFTFGGGYAMLPMIKSEIVEKNKWATEDEIMDYYAIGQVTPGVIAVNTATFVGHKVKGLIGSIFATMGMIVPPIIVITLIALFLKNFSHLMVIKYAFNGIRACVCVQVFQAIFMMAKKSLPDFICIVIFILVIVFSVTNILDPTLLVVLAGVTGIIIKNFTRKKDGKKSDEASQKIGNGGGEK</sequence>
<feature type="transmembrane region" description="Helical" evidence="7">
    <location>
        <begin position="110"/>
        <end position="128"/>
    </location>
</feature>
<dbReference type="PANTHER" id="PTHR43663">
    <property type="entry name" value="CHROMATE TRANSPORT PROTEIN-RELATED"/>
    <property type="match status" value="1"/>
</dbReference>
<dbReference type="PANTHER" id="PTHR43663:SF1">
    <property type="entry name" value="CHROMATE TRANSPORTER"/>
    <property type="match status" value="1"/>
</dbReference>
<dbReference type="GO" id="GO:0015109">
    <property type="term" value="F:chromate transmembrane transporter activity"/>
    <property type="evidence" value="ECO:0007669"/>
    <property type="project" value="InterPro"/>
</dbReference>
<keyword evidence="4 7" id="KW-0812">Transmembrane</keyword>
<accession>A0AB39VFA6</accession>
<feature type="transmembrane region" description="Helical" evidence="7">
    <location>
        <begin position="74"/>
        <end position="98"/>
    </location>
</feature>
<name>A0AB39VFA6_9FUSO</name>
<dbReference type="AlphaFoldDB" id="A0AB39VFA6"/>
<evidence type="ECO:0000256" key="5">
    <source>
        <dbReference type="ARBA" id="ARBA00022989"/>
    </source>
</evidence>
<feature type="transmembrane region" description="Helical" evidence="7">
    <location>
        <begin position="7"/>
        <end position="26"/>
    </location>
</feature>
<evidence type="ECO:0000313" key="8">
    <source>
        <dbReference type="EMBL" id="XDU65964.1"/>
    </source>
</evidence>
<evidence type="ECO:0000256" key="1">
    <source>
        <dbReference type="ARBA" id="ARBA00004651"/>
    </source>
</evidence>
<feature type="transmembrane region" description="Helical" evidence="7">
    <location>
        <begin position="159"/>
        <end position="176"/>
    </location>
</feature>
<keyword evidence="6 7" id="KW-0472">Membrane</keyword>
<evidence type="ECO:0000256" key="6">
    <source>
        <dbReference type="ARBA" id="ARBA00023136"/>
    </source>
</evidence>
<evidence type="ECO:0000256" key="7">
    <source>
        <dbReference type="SAM" id="Phobius"/>
    </source>
</evidence>
<dbReference type="GO" id="GO:0005886">
    <property type="term" value="C:plasma membrane"/>
    <property type="evidence" value="ECO:0007669"/>
    <property type="project" value="UniProtKB-SubCell"/>
</dbReference>
<comment type="similarity">
    <text evidence="2">Belongs to the chromate ion transporter (CHR) (TC 2.A.51) family.</text>
</comment>
<proteinExistence type="inferred from homology"/>
<organism evidence="8">
    <name type="scientific">Leptotrichia rugosa</name>
    <dbReference type="NCBI Taxonomy" id="3239302"/>
    <lineage>
        <taxon>Bacteria</taxon>
        <taxon>Fusobacteriati</taxon>
        <taxon>Fusobacteriota</taxon>
        <taxon>Fusobacteriia</taxon>
        <taxon>Fusobacteriales</taxon>
        <taxon>Leptotrichiaceae</taxon>
        <taxon>Leptotrichia</taxon>
    </lineage>
</organism>
<keyword evidence="3" id="KW-1003">Cell membrane</keyword>